<sequence length="704" mass="77897">MINMLETKETMTNLLETKEEMINLLLETEEKNNEMIKLQDKMLKMQLEAREEKDDKIQHQALDKFTILQKHAHAILTQGLEPHECPIPRLFIILPVDHTKWDSMNVLKNKFRLHFLCECGNHTAMASKSTESQIHITKHKGYEIRDCKGFFHKYGKYMFILLQWLKLGMLSSAPLNCSIDYMETFSKKYPALNNITTIDDYEGLEEADLQQLGAFLRVDDEGDQFGNLYRITTESGHVKWVCFQHYRSAYKEKEQKAFENAVKVNGAKYDPHLGKVIATLKSRDKVIGFFDALTNARRVYELDITFDCDWAEPDLVVLEKALAALNVSTLRLGLERASGKADSTPLRYQTLVRIIELSNIKAIHIALSPDLIKLPSLRPGRSSHLHKLSFEMKVHQLEADELLVVVNYLKTNTALTALNLDLSRIKKKEVLALAEALKANTTLTTLGLESNLIGDEETLALAEALKANITLSTLTLAGDSIGNKGALALAEVLKANTTLTTLTLAGDSIGNKGALALLEALKGNTSLISLCLECDSIGEEGALALSEALEANTTLTYLGLWSNLFGKEEALLLSEVLKANTTLTGLNLHGNSLRDEGALALSEALKVNVTLVSLELERTLIGNEGARALAEALKVNATLVSLGLEENLIGNEGARALAEALKSNMTLTTVKLGRNFVGAKETLALSKLLKTNIILTTLDLESCW</sequence>
<dbReference type="AlphaFoldDB" id="A0A1Y2GT05"/>
<reference evidence="2 3" key="1">
    <citation type="submission" date="2016-07" db="EMBL/GenBank/DDBJ databases">
        <title>Pervasive Adenine N6-methylation of Active Genes in Fungi.</title>
        <authorList>
            <consortium name="DOE Joint Genome Institute"/>
            <person name="Mondo S.J."/>
            <person name="Dannebaum R.O."/>
            <person name="Kuo R.C."/>
            <person name="Labutti K."/>
            <person name="Haridas S."/>
            <person name="Kuo A."/>
            <person name="Salamov A."/>
            <person name="Ahrendt S.R."/>
            <person name="Lipzen A."/>
            <person name="Sullivan W."/>
            <person name="Andreopoulos W.B."/>
            <person name="Clum A."/>
            <person name="Lindquist E."/>
            <person name="Daum C."/>
            <person name="Ramamoorthy G.K."/>
            <person name="Gryganskyi A."/>
            <person name="Culley D."/>
            <person name="Magnuson J.K."/>
            <person name="James T.Y."/>
            <person name="O'Malley M.A."/>
            <person name="Stajich J.E."/>
            <person name="Spatafora J.W."/>
            <person name="Visel A."/>
            <person name="Grigoriev I.V."/>
        </authorList>
    </citation>
    <scope>NUCLEOTIDE SEQUENCE [LARGE SCALE GENOMIC DNA]</scope>
    <source>
        <strain evidence="2 3">NRRL 3116</strain>
    </source>
</reference>
<dbReference type="OrthoDB" id="120976at2759"/>
<dbReference type="PANTHER" id="PTHR24114">
    <property type="entry name" value="LEUCINE RICH REPEAT FAMILY PROTEIN"/>
    <property type="match status" value="1"/>
</dbReference>
<keyword evidence="1" id="KW-0175">Coiled coil</keyword>
<dbReference type="Gene3D" id="3.80.10.10">
    <property type="entry name" value="Ribonuclease Inhibitor"/>
    <property type="match status" value="3"/>
</dbReference>
<dbReference type="RefSeq" id="XP_021883194.1">
    <property type="nucleotide sequence ID" value="XM_022023644.1"/>
</dbReference>
<dbReference type="InterPro" id="IPR052394">
    <property type="entry name" value="LRR-containing"/>
</dbReference>
<dbReference type="SMART" id="SM00368">
    <property type="entry name" value="LRR_RI"/>
    <property type="match status" value="10"/>
</dbReference>
<dbReference type="SUPFAM" id="SSF52047">
    <property type="entry name" value="RNI-like"/>
    <property type="match status" value="1"/>
</dbReference>
<protein>
    <recommendedName>
        <fullName evidence="4">RNI-like protein</fullName>
    </recommendedName>
</protein>
<dbReference type="PANTHER" id="PTHR24114:SF2">
    <property type="entry name" value="F-BOX DOMAIN-CONTAINING PROTEIN-RELATED"/>
    <property type="match status" value="1"/>
</dbReference>
<accession>A0A1Y2GT05</accession>
<keyword evidence="3" id="KW-1185">Reference proteome</keyword>
<proteinExistence type="predicted"/>
<dbReference type="Proteomes" id="UP000193648">
    <property type="component" value="Unassembled WGS sequence"/>
</dbReference>
<name>A0A1Y2GT05_9FUNG</name>
<dbReference type="Pfam" id="PF13516">
    <property type="entry name" value="LRR_6"/>
    <property type="match status" value="3"/>
</dbReference>
<dbReference type="EMBL" id="MCFF01000011">
    <property type="protein sequence ID" value="ORZ21943.1"/>
    <property type="molecule type" value="Genomic_DNA"/>
</dbReference>
<comment type="caution">
    <text evidence="2">The sequence shown here is derived from an EMBL/GenBank/DDBJ whole genome shotgun (WGS) entry which is preliminary data.</text>
</comment>
<evidence type="ECO:0000256" key="1">
    <source>
        <dbReference type="SAM" id="Coils"/>
    </source>
</evidence>
<dbReference type="GeneID" id="33565488"/>
<dbReference type="STRING" id="64571.A0A1Y2GT05"/>
<evidence type="ECO:0000313" key="3">
    <source>
        <dbReference type="Proteomes" id="UP000193648"/>
    </source>
</evidence>
<organism evidence="2 3">
    <name type="scientific">Lobosporangium transversale</name>
    <dbReference type="NCBI Taxonomy" id="64571"/>
    <lineage>
        <taxon>Eukaryota</taxon>
        <taxon>Fungi</taxon>
        <taxon>Fungi incertae sedis</taxon>
        <taxon>Mucoromycota</taxon>
        <taxon>Mortierellomycotina</taxon>
        <taxon>Mortierellomycetes</taxon>
        <taxon>Mortierellales</taxon>
        <taxon>Mortierellaceae</taxon>
        <taxon>Lobosporangium</taxon>
    </lineage>
</organism>
<gene>
    <name evidence="2" type="ORF">BCR41DRAFT_350274</name>
</gene>
<dbReference type="InterPro" id="IPR001611">
    <property type="entry name" value="Leu-rich_rpt"/>
</dbReference>
<evidence type="ECO:0000313" key="2">
    <source>
        <dbReference type="EMBL" id="ORZ21943.1"/>
    </source>
</evidence>
<evidence type="ECO:0008006" key="4">
    <source>
        <dbReference type="Google" id="ProtNLM"/>
    </source>
</evidence>
<dbReference type="InParanoid" id="A0A1Y2GT05"/>
<feature type="coiled-coil region" evidence="1">
    <location>
        <begin position="11"/>
        <end position="55"/>
    </location>
</feature>
<dbReference type="InterPro" id="IPR032675">
    <property type="entry name" value="LRR_dom_sf"/>
</dbReference>